<name>A0A8K0E272_9ROSA</name>
<evidence type="ECO:0000313" key="4">
    <source>
        <dbReference type="Proteomes" id="UP000796880"/>
    </source>
</evidence>
<dbReference type="OrthoDB" id="1930826at2759"/>
<dbReference type="PANTHER" id="PTHR34568:SF4">
    <property type="entry name" value="OS02G0638000 PROTEIN"/>
    <property type="match status" value="1"/>
</dbReference>
<dbReference type="Pfam" id="PF25896">
    <property type="entry name" value="HTH_AT3G52170"/>
    <property type="match status" value="1"/>
</dbReference>
<evidence type="ECO:0000256" key="1">
    <source>
        <dbReference type="SAM" id="MobiDB-lite"/>
    </source>
</evidence>
<protein>
    <recommendedName>
        <fullName evidence="2">AT3G52170-like helix-turn-helix domain-containing protein</fullName>
    </recommendedName>
</protein>
<comment type="caution">
    <text evidence="3">The sequence shown here is derived from an EMBL/GenBank/DDBJ whole genome shotgun (WGS) entry which is preliminary data.</text>
</comment>
<dbReference type="EMBL" id="VOIH02000009">
    <property type="protein sequence ID" value="KAF3438419.1"/>
    <property type="molecule type" value="Genomic_DNA"/>
</dbReference>
<dbReference type="AlphaFoldDB" id="A0A8K0E272"/>
<keyword evidence="4" id="KW-1185">Reference proteome</keyword>
<organism evidence="3 4">
    <name type="scientific">Rhamnella rubrinervis</name>
    <dbReference type="NCBI Taxonomy" id="2594499"/>
    <lineage>
        <taxon>Eukaryota</taxon>
        <taxon>Viridiplantae</taxon>
        <taxon>Streptophyta</taxon>
        <taxon>Embryophyta</taxon>
        <taxon>Tracheophyta</taxon>
        <taxon>Spermatophyta</taxon>
        <taxon>Magnoliopsida</taxon>
        <taxon>eudicotyledons</taxon>
        <taxon>Gunneridae</taxon>
        <taxon>Pentapetalae</taxon>
        <taxon>rosids</taxon>
        <taxon>fabids</taxon>
        <taxon>Rosales</taxon>
        <taxon>Rhamnaceae</taxon>
        <taxon>rhamnoid group</taxon>
        <taxon>Rhamneae</taxon>
        <taxon>Rhamnella</taxon>
    </lineage>
</organism>
<feature type="domain" description="AT3G52170-like helix-turn-helix" evidence="2">
    <location>
        <begin position="67"/>
        <end position="116"/>
    </location>
</feature>
<gene>
    <name evidence="3" type="ORF">FNV43_RR21181</name>
</gene>
<dbReference type="InterPro" id="IPR058942">
    <property type="entry name" value="AT3G52170-like"/>
</dbReference>
<accession>A0A8K0E272</accession>
<feature type="region of interest" description="Disordered" evidence="1">
    <location>
        <begin position="294"/>
        <end position="347"/>
    </location>
</feature>
<proteinExistence type="predicted"/>
<dbReference type="Proteomes" id="UP000796880">
    <property type="component" value="Unassembled WGS sequence"/>
</dbReference>
<reference evidence="3" key="1">
    <citation type="submission" date="2020-03" db="EMBL/GenBank/DDBJ databases">
        <title>A high-quality chromosome-level genome assembly of a woody plant with both climbing and erect habits, Rhamnella rubrinervis.</title>
        <authorList>
            <person name="Lu Z."/>
            <person name="Yang Y."/>
            <person name="Zhu X."/>
            <person name="Sun Y."/>
        </authorList>
    </citation>
    <scope>NUCLEOTIDE SEQUENCE</scope>
    <source>
        <strain evidence="3">BYM</strain>
        <tissue evidence="3">Leaf</tissue>
    </source>
</reference>
<evidence type="ECO:0000313" key="3">
    <source>
        <dbReference type="EMBL" id="KAF3438419.1"/>
    </source>
</evidence>
<dbReference type="PANTHER" id="PTHR34568">
    <property type="entry name" value="RRM DOMAIN-CONTAINING PROTEIN"/>
    <property type="match status" value="1"/>
</dbReference>
<dbReference type="InterPro" id="IPR058941">
    <property type="entry name" value="HTH_AT3G52170-like"/>
</dbReference>
<sequence>MINLNNTTTMIFRRRLVLFSPKAKSKFKLLYSTNDTTAHSYASTSAAAAAAAEVPNDARKVRGRRVPKAQRKVMIEAFVNKYKTMYDGKLPSASDTQKEVGGSYYVVKNILQELKYKSKMSNPIDGNENSLAKKIIEDSECLTEVEEVSTVKLAVDARIQNDSQTEATNYVEIVDVSGKHLEAGKGLQPLSSAEKTFSKEIATPDSSLDFVAAQSNLLKGDVEEIYHSYINKLDNGEEAEENHFDFVRMQSHLIEKKSHPHHEKSKNGKMEEPQAQGDVLEFVESEDDPLVRDPAYEADNKKQNAVSEYLPHKKRKEERYKGTDESDNPAMDISSKQTNDANPPKQISMWGNLKSFANSVLNIWRKM</sequence>
<evidence type="ECO:0000259" key="2">
    <source>
        <dbReference type="Pfam" id="PF25896"/>
    </source>
</evidence>